<accession>A0A9Q1IX26</accession>
<dbReference type="EMBL" id="JAINUF010000005">
    <property type="protein sequence ID" value="KAJ8358979.1"/>
    <property type="molecule type" value="Genomic_DNA"/>
</dbReference>
<organism evidence="2 3">
    <name type="scientific">Synaphobranchus kaupii</name>
    <name type="common">Kaup's arrowtooth eel</name>
    <dbReference type="NCBI Taxonomy" id="118154"/>
    <lineage>
        <taxon>Eukaryota</taxon>
        <taxon>Metazoa</taxon>
        <taxon>Chordata</taxon>
        <taxon>Craniata</taxon>
        <taxon>Vertebrata</taxon>
        <taxon>Euteleostomi</taxon>
        <taxon>Actinopterygii</taxon>
        <taxon>Neopterygii</taxon>
        <taxon>Teleostei</taxon>
        <taxon>Anguilliformes</taxon>
        <taxon>Synaphobranchidae</taxon>
        <taxon>Synaphobranchus</taxon>
    </lineage>
</organism>
<proteinExistence type="predicted"/>
<name>A0A9Q1IX26_SYNKA</name>
<evidence type="ECO:0000256" key="1">
    <source>
        <dbReference type="SAM" id="MobiDB-lite"/>
    </source>
</evidence>
<reference evidence="2" key="1">
    <citation type="journal article" date="2023" name="Science">
        <title>Genome structures resolve the early diversification of teleost fishes.</title>
        <authorList>
            <person name="Parey E."/>
            <person name="Louis A."/>
            <person name="Montfort J."/>
            <person name="Bouchez O."/>
            <person name="Roques C."/>
            <person name="Iampietro C."/>
            <person name="Lluch J."/>
            <person name="Castinel A."/>
            <person name="Donnadieu C."/>
            <person name="Desvignes T."/>
            <person name="Floi Bucao C."/>
            <person name="Jouanno E."/>
            <person name="Wen M."/>
            <person name="Mejri S."/>
            <person name="Dirks R."/>
            <person name="Jansen H."/>
            <person name="Henkel C."/>
            <person name="Chen W.J."/>
            <person name="Zahm M."/>
            <person name="Cabau C."/>
            <person name="Klopp C."/>
            <person name="Thompson A.W."/>
            <person name="Robinson-Rechavi M."/>
            <person name="Braasch I."/>
            <person name="Lecointre G."/>
            <person name="Bobe J."/>
            <person name="Postlethwait J.H."/>
            <person name="Berthelot C."/>
            <person name="Roest Crollius H."/>
            <person name="Guiguen Y."/>
        </authorList>
    </citation>
    <scope>NUCLEOTIDE SEQUENCE</scope>
    <source>
        <strain evidence="2">WJC10195</strain>
    </source>
</reference>
<dbReference type="Proteomes" id="UP001152622">
    <property type="component" value="Chromosome 5"/>
</dbReference>
<comment type="caution">
    <text evidence="2">The sequence shown here is derived from an EMBL/GenBank/DDBJ whole genome shotgun (WGS) entry which is preliminary data.</text>
</comment>
<feature type="compositionally biased region" description="Polar residues" evidence="1">
    <location>
        <begin position="57"/>
        <end position="74"/>
    </location>
</feature>
<evidence type="ECO:0000313" key="3">
    <source>
        <dbReference type="Proteomes" id="UP001152622"/>
    </source>
</evidence>
<feature type="region of interest" description="Disordered" evidence="1">
    <location>
        <begin position="42"/>
        <end position="74"/>
    </location>
</feature>
<protein>
    <submittedName>
        <fullName evidence="2">Uncharacterized protein</fullName>
    </submittedName>
</protein>
<evidence type="ECO:0000313" key="2">
    <source>
        <dbReference type="EMBL" id="KAJ8358979.1"/>
    </source>
</evidence>
<dbReference type="AlphaFoldDB" id="A0A9Q1IX26"/>
<gene>
    <name evidence="2" type="ORF">SKAU_G00155040</name>
</gene>
<keyword evidence="3" id="KW-1185">Reference proteome</keyword>
<sequence length="74" mass="8207">MIGNFLSRAQLMASRTRLRLQCNCRPATPHILMYYVRPLRASLSSSKEKSPSRPSLTSSGTTPSMLPKNKSPSL</sequence>